<evidence type="ECO:0000313" key="5">
    <source>
        <dbReference type="Ensembl" id="ENSEBUP00000005891.1"/>
    </source>
</evidence>
<dbReference type="Ensembl" id="ENSEBUT00000006336.1">
    <property type="protein sequence ID" value="ENSEBUP00000005891.1"/>
    <property type="gene ID" value="ENSEBUG00000003946.1"/>
</dbReference>
<dbReference type="Pfam" id="PF13855">
    <property type="entry name" value="LRR_8"/>
    <property type="match status" value="1"/>
</dbReference>
<keyword evidence="3" id="KW-0677">Repeat</keyword>
<reference evidence="5" key="1">
    <citation type="submission" date="2025-08" db="UniProtKB">
        <authorList>
            <consortium name="Ensembl"/>
        </authorList>
    </citation>
    <scope>IDENTIFICATION</scope>
</reference>
<evidence type="ECO:0000256" key="3">
    <source>
        <dbReference type="ARBA" id="ARBA00022737"/>
    </source>
</evidence>
<reference evidence="5" key="2">
    <citation type="submission" date="2025-09" db="UniProtKB">
        <authorList>
            <consortium name="Ensembl"/>
        </authorList>
    </citation>
    <scope>IDENTIFICATION</scope>
</reference>
<evidence type="ECO:0000256" key="2">
    <source>
        <dbReference type="ARBA" id="ARBA00022729"/>
    </source>
</evidence>
<proteinExistence type="predicted"/>
<dbReference type="InterPro" id="IPR003591">
    <property type="entry name" value="Leu-rich_rpt_typical-subtyp"/>
</dbReference>
<feature type="compositionally biased region" description="Polar residues" evidence="4">
    <location>
        <begin position="1"/>
        <end position="10"/>
    </location>
</feature>
<dbReference type="OMA" id="WLELYTN"/>
<dbReference type="PROSITE" id="PS51450">
    <property type="entry name" value="LRR"/>
    <property type="match status" value="2"/>
</dbReference>
<dbReference type="GeneTree" id="ENSGT00940000162953"/>
<dbReference type="InterPro" id="IPR050328">
    <property type="entry name" value="Dev_Immune_Receptor"/>
</dbReference>
<dbReference type="Gene3D" id="3.80.10.10">
    <property type="entry name" value="Ribonuclease Inhibitor"/>
    <property type="match status" value="1"/>
</dbReference>
<sequence>MVSSNTSTGNIKDGGRKALHNSSGFSKAPRPPKSPLNMLMNSSTTLSSLSLSTSTQGCDENKTEQKPKSLPDGVFNKLTELTVLYLDGNKLQSIPSGVFDKLTQLTRLELDRNQLKSLPMGIFDKLAKLTWLELYTNQLQSLPMGIFDKLTKLTRLELYSNQLKSVPDLHLNQNQLHSLPRGVFDRLKQVSSGLYGTCSKSQI</sequence>
<dbReference type="SUPFAM" id="SSF52058">
    <property type="entry name" value="L domain-like"/>
    <property type="match status" value="1"/>
</dbReference>
<dbReference type="InterPro" id="IPR032675">
    <property type="entry name" value="LRR_dom_sf"/>
</dbReference>
<protein>
    <submittedName>
        <fullName evidence="5">Uncharacterized protein</fullName>
    </submittedName>
</protein>
<dbReference type="Pfam" id="PF00560">
    <property type="entry name" value="LRR_1"/>
    <property type="match status" value="1"/>
</dbReference>
<organism evidence="5 6">
    <name type="scientific">Eptatretus burgeri</name>
    <name type="common">Inshore hagfish</name>
    <dbReference type="NCBI Taxonomy" id="7764"/>
    <lineage>
        <taxon>Eukaryota</taxon>
        <taxon>Metazoa</taxon>
        <taxon>Chordata</taxon>
        <taxon>Craniata</taxon>
        <taxon>Vertebrata</taxon>
        <taxon>Cyclostomata</taxon>
        <taxon>Myxini</taxon>
        <taxon>Myxiniformes</taxon>
        <taxon>Myxinidae</taxon>
        <taxon>Eptatretinae</taxon>
        <taxon>Eptatretus</taxon>
    </lineage>
</organism>
<dbReference type="PANTHER" id="PTHR24373:SF262">
    <property type="entry name" value="LEUCINE-RICH REPEAT-CONTAINING PROTEIN 15"/>
    <property type="match status" value="1"/>
</dbReference>
<evidence type="ECO:0000256" key="1">
    <source>
        <dbReference type="ARBA" id="ARBA00022614"/>
    </source>
</evidence>
<name>A0A8C4NFF5_EPTBU</name>
<dbReference type="PANTHER" id="PTHR24373">
    <property type="entry name" value="SLIT RELATED LEUCINE-RICH REPEAT NEURONAL PROTEIN"/>
    <property type="match status" value="1"/>
</dbReference>
<accession>A0A8C4NFF5</accession>
<dbReference type="SMART" id="SM00364">
    <property type="entry name" value="LRR_BAC"/>
    <property type="match status" value="4"/>
</dbReference>
<dbReference type="GO" id="GO:0031012">
    <property type="term" value="C:extracellular matrix"/>
    <property type="evidence" value="ECO:0007669"/>
    <property type="project" value="TreeGrafter"/>
</dbReference>
<feature type="compositionally biased region" description="Basic and acidic residues" evidence="4">
    <location>
        <begin position="59"/>
        <end position="69"/>
    </location>
</feature>
<dbReference type="Proteomes" id="UP000694388">
    <property type="component" value="Unplaced"/>
</dbReference>
<feature type="compositionally biased region" description="Low complexity" evidence="4">
    <location>
        <begin position="36"/>
        <end position="55"/>
    </location>
</feature>
<dbReference type="GO" id="GO:0005615">
    <property type="term" value="C:extracellular space"/>
    <property type="evidence" value="ECO:0007669"/>
    <property type="project" value="TreeGrafter"/>
</dbReference>
<evidence type="ECO:0000313" key="6">
    <source>
        <dbReference type="Proteomes" id="UP000694388"/>
    </source>
</evidence>
<keyword evidence="2" id="KW-0732">Signal</keyword>
<keyword evidence="6" id="KW-1185">Reference proteome</keyword>
<dbReference type="InterPro" id="IPR001611">
    <property type="entry name" value="Leu-rich_rpt"/>
</dbReference>
<evidence type="ECO:0000256" key="4">
    <source>
        <dbReference type="SAM" id="MobiDB-lite"/>
    </source>
</evidence>
<feature type="region of interest" description="Disordered" evidence="4">
    <location>
        <begin position="1"/>
        <end position="71"/>
    </location>
</feature>
<keyword evidence="1" id="KW-0433">Leucine-rich repeat</keyword>
<dbReference type="SMART" id="SM00369">
    <property type="entry name" value="LRR_TYP"/>
    <property type="match status" value="4"/>
</dbReference>
<dbReference type="AlphaFoldDB" id="A0A8C4NFF5"/>